<organism evidence="3 4">
    <name type="scientific">Natronosalvus hydrolyticus</name>
    <dbReference type="NCBI Taxonomy" id="2979988"/>
    <lineage>
        <taxon>Archaea</taxon>
        <taxon>Methanobacteriati</taxon>
        <taxon>Methanobacteriota</taxon>
        <taxon>Stenosarchaea group</taxon>
        <taxon>Halobacteria</taxon>
        <taxon>Halobacteriales</taxon>
        <taxon>Natrialbaceae</taxon>
        <taxon>Natronosalvus</taxon>
    </lineage>
</organism>
<keyword evidence="3" id="KW-0540">Nuclease</keyword>
<dbReference type="InterPro" id="IPR052892">
    <property type="entry name" value="NA-targeting_endonuclease"/>
</dbReference>
<feature type="coiled-coil region" evidence="1">
    <location>
        <begin position="34"/>
        <end position="68"/>
    </location>
</feature>
<dbReference type="InterPro" id="IPR002711">
    <property type="entry name" value="HNH"/>
</dbReference>
<dbReference type="Pfam" id="PF01844">
    <property type="entry name" value="HNH"/>
    <property type="match status" value="1"/>
</dbReference>
<evidence type="ECO:0000259" key="2">
    <source>
        <dbReference type="SMART" id="SM00507"/>
    </source>
</evidence>
<keyword evidence="3" id="KW-0378">Hydrolase</keyword>
<sequence length="219" mass="25112">MEDSSISRITYRKLQAYREGVNVDDLQLDSPDTLEQVKAQRARIQNELADAEEEIKGTRDRLRNEIVEQLRDILGHVSETEDTSKSQIIALKETLESDLRSDLIADAIGCSSGYPGKFQWQEQTQSVVLPEGVEKRRKNRFSESQKTKIRRRDDHQCIKCSSGSELHVHHIIPIDSGGDNEIQNGATLCKPCHNRLHRWNSGFGEDYSTITEFWTWAEK</sequence>
<evidence type="ECO:0000313" key="4">
    <source>
        <dbReference type="Proteomes" id="UP001321047"/>
    </source>
</evidence>
<dbReference type="Proteomes" id="UP001321047">
    <property type="component" value="Unassembled WGS sequence"/>
</dbReference>
<reference evidence="3 4" key="1">
    <citation type="submission" date="2022-09" db="EMBL/GenBank/DDBJ databases">
        <title>Enrichment on poylsaccharides allowed isolation of novel metabolic and taxonomic groups of Haloarchaea.</title>
        <authorList>
            <person name="Sorokin D.Y."/>
            <person name="Elcheninov A.G."/>
            <person name="Khizhniak T.V."/>
            <person name="Kolganova T.V."/>
            <person name="Kublanov I.V."/>
        </authorList>
    </citation>
    <scope>NUCLEOTIDE SEQUENCE [LARGE SCALE GENOMIC DNA]</scope>
    <source>
        <strain evidence="3 4">AArc-curdl1</strain>
    </source>
</reference>
<dbReference type="Gene3D" id="1.10.30.50">
    <property type="match status" value="1"/>
</dbReference>
<dbReference type="GO" id="GO:0008270">
    <property type="term" value="F:zinc ion binding"/>
    <property type="evidence" value="ECO:0007669"/>
    <property type="project" value="InterPro"/>
</dbReference>
<dbReference type="AlphaFoldDB" id="A0AAP3E7J5"/>
<dbReference type="PANTHER" id="PTHR33877:SF1">
    <property type="entry name" value="TYPE IV METHYL-DIRECTED RESTRICTION ENZYME ECOKMCRA"/>
    <property type="match status" value="1"/>
</dbReference>
<gene>
    <name evidence="3" type="ORF">OB919_13680</name>
</gene>
<accession>A0AAP3E7J5</accession>
<name>A0AAP3E7J5_9EURY</name>
<dbReference type="SMART" id="SM00507">
    <property type="entry name" value="HNHc"/>
    <property type="match status" value="1"/>
</dbReference>
<evidence type="ECO:0000313" key="3">
    <source>
        <dbReference type="EMBL" id="MCU4753012.1"/>
    </source>
</evidence>
<comment type="caution">
    <text evidence="3">The sequence shown here is derived from an EMBL/GenBank/DDBJ whole genome shotgun (WGS) entry which is preliminary data.</text>
</comment>
<proteinExistence type="predicted"/>
<keyword evidence="1" id="KW-0175">Coiled coil</keyword>
<dbReference type="CDD" id="cd00085">
    <property type="entry name" value="HNHc"/>
    <property type="match status" value="1"/>
</dbReference>
<dbReference type="InterPro" id="IPR003615">
    <property type="entry name" value="HNH_nuc"/>
</dbReference>
<protein>
    <submittedName>
        <fullName evidence="3">HNH endonuclease</fullName>
    </submittedName>
</protein>
<keyword evidence="4" id="KW-1185">Reference proteome</keyword>
<keyword evidence="3" id="KW-0255">Endonuclease</keyword>
<dbReference type="RefSeq" id="WP_342809337.1">
    <property type="nucleotide sequence ID" value="NZ_JAOPJZ010000012.1"/>
</dbReference>
<evidence type="ECO:0000256" key="1">
    <source>
        <dbReference type="SAM" id="Coils"/>
    </source>
</evidence>
<dbReference type="PANTHER" id="PTHR33877">
    <property type="entry name" value="SLL1193 PROTEIN"/>
    <property type="match status" value="1"/>
</dbReference>
<feature type="domain" description="HNH nuclease" evidence="2">
    <location>
        <begin position="144"/>
        <end position="194"/>
    </location>
</feature>
<dbReference type="EMBL" id="JAOPJZ010000012">
    <property type="protein sequence ID" value="MCU4753012.1"/>
    <property type="molecule type" value="Genomic_DNA"/>
</dbReference>
<dbReference type="GO" id="GO:0003676">
    <property type="term" value="F:nucleic acid binding"/>
    <property type="evidence" value="ECO:0007669"/>
    <property type="project" value="InterPro"/>
</dbReference>
<dbReference type="GO" id="GO:0004519">
    <property type="term" value="F:endonuclease activity"/>
    <property type="evidence" value="ECO:0007669"/>
    <property type="project" value="UniProtKB-KW"/>
</dbReference>